<organism evidence="1 2">
    <name type="scientific">Flexivirga endophytica</name>
    <dbReference type="NCBI Taxonomy" id="1849103"/>
    <lineage>
        <taxon>Bacteria</taxon>
        <taxon>Bacillati</taxon>
        <taxon>Actinomycetota</taxon>
        <taxon>Actinomycetes</taxon>
        <taxon>Micrococcales</taxon>
        <taxon>Dermacoccaceae</taxon>
        <taxon>Flexivirga</taxon>
    </lineage>
</organism>
<dbReference type="EMBL" id="BMHI01000002">
    <property type="protein sequence ID" value="GGB22367.1"/>
    <property type="molecule type" value="Genomic_DNA"/>
</dbReference>
<dbReference type="RefSeq" id="WP_188835930.1">
    <property type="nucleotide sequence ID" value="NZ_BMHI01000002.1"/>
</dbReference>
<dbReference type="Proteomes" id="UP000636793">
    <property type="component" value="Unassembled WGS sequence"/>
</dbReference>
<comment type="caution">
    <text evidence="1">The sequence shown here is derived from an EMBL/GenBank/DDBJ whole genome shotgun (WGS) entry which is preliminary data.</text>
</comment>
<evidence type="ECO:0000313" key="2">
    <source>
        <dbReference type="Proteomes" id="UP000636793"/>
    </source>
</evidence>
<gene>
    <name evidence="1" type="ORF">GCM10011492_10200</name>
</gene>
<dbReference type="SUPFAM" id="SSF54506">
    <property type="entry name" value="Diaminopimelate epimerase-like"/>
    <property type="match status" value="1"/>
</dbReference>
<dbReference type="AlphaFoldDB" id="A0A916T0L0"/>
<dbReference type="Gene3D" id="3.10.310.10">
    <property type="entry name" value="Diaminopimelate Epimerase, Chain A, domain 1"/>
    <property type="match status" value="2"/>
</dbReference>
<accession>A0A916T0L0</accession>
<dbReference type="InterPro" id="IPR003719">
    <property type="entry name" value="Phenazine_PhzF-like"/>
</dbReference>
<keyword evidence="2" id="KW-1185">Reference proteome</keyword>
<proteinExistence type="predicted"/>
<name>A0A916T0L0_9MICO</name>
<evidence type="ECO:0000313" key="1">
    <source>
        <dbReference type="EMBL" id="GGB22367.1"/>
    </source>
</evidence>
<dbReference type="PANTHER" id="PTHR13774:SF32">
    <property type="entry name" value="ANTISENSE-ENHANCING SEQUENCE 1"/>
    <property type="match status" value="1"/>
</dbReference>
<dbReference type="GO" id="GO:0016853">
    <property type="term" value="F:isomerase activity"/>
    <property type="evidence" value="ECO:0007669"/>
    <property type="project" value="TreeGrafter"/>
</dbReference>
<reference evidence="1" key="1">
    <citation type="journal article" date="2014" name="Int. J. Syst. Evol. Microbiol.">
        <title>Complete genome sequence of Corynebacterium casei LMG S-19264T (=DSM 44701T), isolated from a smear-ripened cheese.</title>
        <authorList>
            <consortium name="US DOE Joint Genome Institute (JGI-PGF)"/>
            <person name="Walter F."/>
            <person name="Albersmeier A."/>
            <person name="Kalinowski J."/>
            <person name="Ruckert C."/>
        </authorList>
    </citation>
    <scope>NUCLEOTIDE SEQUENCE</scope>
    <source>
        <strain evidence="1">CGMCC 1.15085</strain>
    </source>
</reference>
<protein>
    <recommendedName>
        <fullName evidence="3">PhzF family phenazine biosynthesis protein</fullName>
    </recommendedName>
</protein>
<reference evidence="1" key="2">
    <citation type="submission" date="2020-09" db="EMBL/GenBank/DDBJ databases">
        <authorList>
            <person name="Sun Q."/>
            <person name="Zhou Y."/>
        </authorList>
    </citation>
    <scope>NUCLEOTIDE SEQUENCE</scope>
    <source>
        <strain evidence="1">CGMCC 1.15085</strain>
    </source>
</reference>
<evidence type="ECO:0008006" key="3">
    <source>
        <dbReference type="Google" id="ProtNLM"/>
    </source>
</evidence>
<sequence>MTQVHVLKVFVGQDGRGGNPLGVFLDAASWDAEKRQRVAADLGFSETVFVRDAARGELWIHTPAIELPLAGHPLVGTSWLLRREGFEVSVLRPPAGEVPTWVDGDDTWISARPEWAPEFDMRELPATSDVDAHPGAGPDEHLHVWSWQDEAAGDVRVRVFPTKMGIAEDEATGAAAIRFGALVRRPVTIHQGVASRIAVRPHDDTVAIGGRVEYVERRDYSDV</sequence>
<dbReference type="PANTHER" id="PTHR13774">
    <property type="entry name" value="PHENAZINE BIOSYNTHESIS PROTEIN"/>
    <property type="match status" value="1"/>
</dbReference>
<dbReference type="GO" id="GO:0005737">
    <property type="term" value="C:cytoplasm"/>
    <property type="evidence" value="ECO:0007669"/>
    <property type="project" value="TreeGrafter"/>
</dbReference>
<dbReference type="Pfam" id="PF02567">
    <property type="entry name" value="PhzC-PhzF"/>
    <property type="match status" value="1"/>
</dbReference>